<keyword evidence="1" id="KW-1133">Transmembrane helix</keyword>
<keyword evidence="1" id="KW-0812">Transmembrane</keyword>
<feature type="transmembrane region" description="Helical" evidence="1">
    <location>
        <begin position="254"/>
        <end position="273"/>
    </location>
</feature>
<feature type="transmembrane region" description="Helical" evidence="1">
    <location>
        <begin position="77"/>
        <end position="98"/>
    </location>
</feature>
<name>A0ABT2H516_9MICO</name>
<feature type="transmembrane region" description="Helical" evidence="1">
    <location>
        <begin position="104"/>
        <end position="122"/>
    </location>
</feature>
<dbReference type="Pfam" id="PF07690">
    <property type="entry name" value="MFS_1"/>
    <property type="match status" value="1"/>
</dbReference>
<feature type="transmembrane region" description="Helical" evidence="1">
    <location>
        <begin position="347"/>
        <end position="368"/>
    </location>
</feature>
<dbReference type="SUPFAM" id="SSF103473">
    <property type="entry name" value="MFS general substrate transporter"/>
    <property type="match status" value="1"/>
</dbReference>
<feature type="transmembrane region" description="Helical" evidence="1">
    <location>
        <begin position="143"/>
        <end position="169"/>
    </location>
</feature>
<keyword evidence="3" id="KW-1185">Reference proteome</keyword>
<feature type="transmembrane region" description="Helical" evidence="1">
    <location>
        <begin position="20"/>
        <end position="43"/>
    </location>
</feature>
<accession>A0ABT2H516</accession>
<reference evidence="2" key="1">
    <citation type="submission" date="2022-08" db="EMBL/GenBank/DDBJ databases">
        <authorList>
            <person name="Deng Y."/>
            <person name="Han X.-F."/>
            <person name="Zhang Y.-Q."/>
        </authorList>
    </citation>
    <scope>NUCLEOTIDE SEQUENCE</scope>
    <source>
        <strain evidence="2">CPCC 203386</strain>
    </source>
</reference>
<dbReference type="PANTHER" id="PTHR23542:SF1">
    <property type="entry name" value="MAJOR FACILITATOR SUPERFAMILY (MFS) PROFILE DOMAIN-CONTAINING PROTEIN"/>
    <property type="match status" value="1"/>
</dbReference>
<gene>
    <name evidence="2" type="ORF">N1032_14885</name>
</gene>
<dbReference type="PANTHER" id="PTHR23542">
    <property type="match status" value="1"/>
</dbReference>
<feature type="transmembrane region" description="Helical" evidence="1">
    <location>
        <begin position="285"/>
        <end position="302"/>
    </location>
</feature>
<evidence type="ECO:0000313" key="2">
    <source>
        <dbReference type="EMBL" id="MCS5735029.1"/>
    </source>
</evidence>
<dbReference type="Gene3D" id="1.20.1250.20">
    <property type="entry name" value="MFS general substrate transporter like domains"/>
    <property type="match status" value="1"/>
</dbReference>
<sequence>MTSSSYPVVSVLRAPHTGYLLFTSLVGRLPGAMAALAIVQLVRSTSGDFGFAGLVTAVYVVAGAVGQPLLGRLIDRFGQVAILTVSGILSFLAFTGMALTLEPVPALAVALAAAAGVFTPPLEPALRALWPRLVSPGPHLKAAFSLDAGAQEIIFIIGPLLTVAGIAVFGPVGNLLFAGGLGLVGALAFVVNPAPRAASVRRHPDAAARPRVGTPILIPAVARIAVCTFGIGVPVGALTIVATASEVARNSDGLAGWILAVNALGALIGATVVGIRPLGSTPARLLTACGALLAVGYLPLAATALPTWAYVVAAGISGLMLPPTLGQVFERIAQLSPAAALTEANGWVVSAMTLGVGAGTLVAGAIVGAAGTPVVTWIVVGASAVTAGLALAALPGRAEVGEARSDPAARAETGSV</sequence>
<organism evidence="2 3">
    <name type="scientific">Herbiconiux daphne</name>
    <dbReference type="NCBI Taxonomy" id="2970914"/>
    <lineage>
        <taxon>Bacteria</taxon>
        <taxon>Bacillati</taxon>
        <taxon>Actinomycetota</taxon>
        <taxon>Actinomycetes</taxon>
        <taxon>Micrococcales</taxon>
        <taxon>Microbacteriaceae</taxon>
        <taxon>Herbiconiux</taxon>
    </lineage>
</organism>
<feature type="transmembrane region" description="Helical" evidence="1">
    <location>
        <begin position="374"/>
        <end position="394"/>
    </location>
</feature>
<protein>
    <submittedName>
        <fullName evidence="2">MFS transporter</fullName>
    </submittedName>
</protein>
<proteinExistence type="predicted"/>
<dbReference type="EMBL" id="JANLCJ010000005">
    <property type="protein sequence ID" value="MCS5735029.1"/>
    <property type="molecule type" value="Genomic_DNA"/>
</dbReference>
<feature type="transmembrane region" description="Helical" evidence="1">
    <location>
        <begin position="216"/>
        <end position="242"/>
    </location>
</feature>
<dbReference type="InterPro" id="IPR011701">
    <property type="entry name" value="MFS"/>
</dbReference>
<feature type="transmembrane region" description="Helical" evidence="1">
    <location>
        <begin position="49"/>
        <end position="70"/>
    </location>
</feature>
<evidence type="ECO:0000313" key="3">
    <source>
        <dbReference type="Proteomes" id="UP001165586"/>
    </source>
</evidence>
<keyword evidence="1" id="KW-0472">Membrane</keyword>
<comment type="caution">
    <text evidence="2">The sequence shown here is derived from an EMBL/GenBank/DDBJ whole genome shotgun (WGS) entry which is preliminary data.</text>
</comment>
<dbReference type="RefSeq" id="WP_259539937.1">
    <property type="nucleotide sequence ID" value="NZ_JANLCJ010000005.1"/>
</dbReference>
<dbReference type="Proteomes" id="UP001165586">
    <property type="component" value="Unassembled WGS sequence"/>
</dbReference>
<feature type="transmembrane region" description="Helical" evidence="1">
    <location>
        <begin position="175"/>
        <end position="195"/>
    </location>
</feature>
<dbReference type="InterPro" id="IPR036259">
    <property type="entry name" value="MFS_trans_sf"/>
</dbReference>
<evidence type="ECO:0000256" key="1">
    <source>
        <dbReference type="SAM" id="Phobius"/>
    </source>
</evidence>